<feature type="transmembrane region" description="Helical" evidence="6">
    <location>
        <begin position="409"/>
        <end position="428"/>
    </location>
</feature>
<dbReference type="eggNOG" id="KOG0813">
    <property type="taxonomic scope" value="Eukaryota"/>
</dbReference>
<sequence>MTPRDREISPLAPQSHSSGFIREEAKEEDASSSSSKSSMKSTLIHLGLNRYFFFETVANAFITLFTSSKQPRGVPTLPRISKLSKNVVRILGGNPSPLTLQGTNTYLVGSGEIRWLIDAGDGRKRCQYGNALRLAMREHKVKRLHGILLTHWHPDHAFGVDVVRKACGDARLQAFKMVRKEKGEMAVARRTEEEDENEDGQGKEKRRHYVDIRDGDVFKCVGATLVAMHTPGHAEDHVCFRLLGDEEDGGDAVFAGDCLMNGSTAEFEDLSAYSMSLGRLLEAFTRSNEKLSSMKSNNKSGSNGEREDTTTTTTIQRARCYPSHGDVISDGERLTQAYLKHRISREKQFLRELTKFGQRGATLWELTRRVYGDIVGIVVLLMSCLKITKQHLEKMSKDGTVSVKRKESGNVFTTALSYLLAILSFGFFGASTKTRYVAVISNKHD</sequence>
<dbReference type="Pfam" id="PF00753">
    <property type="entry name" value="Lactamase_B"/>
    <property type="match status" value="1"/>
</dbReference>
<dbReference type="PANTHER" id="PTHR23131:SF0">
    <property type="entry name" value="ENDORIBONUCLEASE LACTB2"/>
    <property type="match status" value="1"/>
</dbReference>
<keyword evidence="4" id="KW-0862">Zinc</keyword>
<evidence type="ECO:0000256" key="5">
    <source>
        <dbReference type="SAM" id="MobiDB-lite"/>
    </source>
</evidence>
<evidence type="ECO:0000259" key="7">
    <source>
        <dbReference type="SMART" id="SM00849"/>
    </source>
</evidence>
<proteinExistence type="inferred from homology"/>
<dbReference type="InterPro" id="IPR036388">
    <property type="entry name" value="WH-like_DNA-bd_sf"/>
</dbReference>
<evidence type="ECO:0000313" key="8">
    <source>
        <dbReference type="EMBL" id="CCO17169.1"/>
    </source>
</evidence>
<feature type="domain" description="Metallo-beta-lactamase" evidence="7">
    <location>
        <begin position="102"/>
        <end position="295"/>
    </location>
</feature>
<dbReference type="EMBL" id="FO082273">
    <property type="protein sequence ID" value="CCO17169.1"/>
    <property type="molecule type" value="Genomic_DNA"/>
</dbReference>
<dbReference type="GO" id="GO:0046872">
    <property type="term" value="F:metal ion binding"/>
    <property type="evidence" value="ECO:0007669"/>
    <property type="project" value="UniProtKB-KW"/>
</dbReference>
<keyword evidence="3" id="KW-0378">Hydrolase</keyword>
<dbReference type="AlphaFoldDB" id="K8EGP4"/>
<evidence type="ECO:0000256" key="4">
    <source>
        <dbReference type="ARBA" id="ARBA00022833"/>
    </source>
</evidence>
<keyword evidence="6" id="KW-1133">Transmembrane helix</keyword>
<dbReference type="FunFam" id="3.60.15.10:FF:000041">
    <property type="entry name" value="Metallo-beta-lactamase domain protein"/>
    <property type="match status" value="1"/>
</dbReference>
<feature type="region of interest" description="Disordered" evidence="5">
    <location>
        <begin position="1"/>
        <end position="36"/>
    </location>
</feature>
<dbReference type="KEGG" id="bpg:Bathy06g02070"/>
<dbReference type="GeneID" id="19015187"/>
<dbReference type="SUPFAM" id="SSF56281">
    <property type="entry name" value="Metallo-hydrolase/oxidoreductase"/>
    <property type="match status" value="1"/>
</dbReference>
<dbReference type="GO" id="GO:0016787">
    <property type="term" value="F:hydrolase activity"/>
    <property type="evidence" value="ECO:0007669"/>
    <property type="project" value="UniProtKB-KW"/>
</dbReference>
<keyword evidence="2" id="KW-0479">Metal-binding</keyword>
<evidence type="ECO:0000256" key="3">
    <source>
        <dbReference type="ARBA" id="ARBA00022801"/>
    </source>
</evidence>
<dbReference type="InterPro" id="IPR001279">
    <property type="entry name" value="Metallo-B-lactamas"/>
</dbReference>
<name>K8EGP4_9CHLO</name>
<dbReference type="InterPro" id="IPR036866">
    <property type="entry name" value="RibonucZ/Hydroxyglut_hydro"/>
</dbReference>
<organism evidence="8 9">
    <name type="scientific">Bathycoccus prasinos</name>
    <dbReference type="NCBI Taxonomy" id="41875"/>
    <lineage>
        <taxon>Eukaryota</taxon>
        <taxon>Viridiplantae</taxon>
        <taxon>Chlorophyta</taxon>
        <taxon>Mamiellophyceae</taxon>
        <taxon>Mamiellales</taxon>
        <taxon>Bathycoccaceae</taxon>
        <taxon>Bathycoccus</taxon>
    </lineage>
</organism>
<feature type="transmembrane region" description="Helical" evidence="6">
    <location>
        <begin position="370"/>
        <end position="388"/>
    </location>
</feature>
<keyword evidence="6" id="KW-0472">Membrane</keyword>
<evidence type="ECO:0000313" key="9">
    <source>
        <dbReference type="Proteomes" id="UP000198341"/>
    </source>
</evidence>
<dbReference type="InterPro" id="IPR050662">
    <property type="entry name" value="Sec-metab_biosynth-thioest"/>
</dbReference>
<dbReference type="Gene3D" id="3.60.15.10">
    <property type="entry name" value="Ribonuclease Z/Hydroxyacylglutathione hydrolase-like"/>
    <property type="match status" value="1"/>
</dbReference>
<evidence type="ECO:0000256" key="1">
    <source>
        <dbReference type="ARBA" id="ARBA00007749"/>
    </source>
</evidence>
<dbReference type="Proteomes" id="UP000198341">
    <property type="component" value="Chromosome 6"/>
</dbReference>
<feature type="region of interest" description="Disordered" evidence="5">
    <location>
        <begin position="291"/>
        <end position="313"/>
    </location>
</feature>
<accession>K8EGP4</accession>
<keyword evidence="6" id="KW-0812">Transmembrane</keyword>
<dbReference type="STRING" id="41875.K8EGP4"/>
<dbReference type="Gene3D" id="1.10.10.10">
    <property type="entry name" value="Winged helix-like DNA-binding domain superfamily/Winged helix DNA-binding domain"/>
    <property type="match status" value="1"/>
</dbReference>
<evidence type="ECO:0000256" key="6">
    <source>
        <dbReference type="SAM" id="Phobius"/>
    </source>
</evidence>
<dbReference type="CDD" id="cd07722">
    <property type="entry name" value="LACTB2-like_MBL-fold"/>
    <property type="match status" value="1"/>
</dbReference>
<reference evidence="8 9" key="1">
    <citation type="submission" date="2011-10" db="EMBL/GenBank/DDBJ databases">
        <authorList>
            <person name="Genoscope - CEA"/>
        </authorList>
    </citation>
    <scope>NUCLEOTIDE SEQUENCE [LARGE SCALE GENOMIC DNA]</scope>
    <source>
        <strain evidence="8 9">RCC 1105</strain>
    </source>
</reference>
<dbReference type="RefSeq" id="XP_007512569.1">
    <property type="nucleotide sequence ID" value="XM_007512507.1"/>
</dbReference>
<feature type="region of interest" description="Disordered" evidence="5">
    <location>
        <begin position="186"/>
        <end position="206"/>
    </location>
</feature>
<comment type="similarity">
    <text evidence="1">Belongs to the metallo-beta-lactamase superfamily.</text>
</comment>
<protein>
    <submittedName>
        <fullName evidence="8">Beta-lactamase-like protein 2</fullName>
    </submittedName>
</protein>
<dbReference type="PANTHER" id="PTHR23131">
    <property type="entry name" value="ENDORIBONUCLEASE LACTB2"/>
    <property type="match status" value="1"/>
</dbReference>
<dbReference type="InterPro" id="IPR047921">
    <property type="entry name" value="LACTB2-like_MBL-fold"/>
</dbReference>
<gene>
    <name evidence="8" type="ORF">Bathy06g02070</name>
</gene>
<feature type="compositionally biased region" description="Low complexity" evidence="5">
    <location>
        <begin position="291"/>
        <end position="303"/>
    </location>
</feature>
<dbReference type="OrthoDB" id="17458at2759"/>
<evidence type="ECO:0000256" key="2">
    <source>
        <dbReference type="ARBA" id="ARBA00022723"/>
    </source>
</evidence>
<keyword evidence="9" id="KW-1185">Reference proteome</keyword>
<dbReference type="SMART" id="SM00849">
    <property type="entry name" value="Lactamase_B"/>
    <property type="match status" value="1"/>
</dbReference>